<dbReference type="InterPro" id="IPR018496">
    <property type="entry name" value="PsdUridine_synth_RsuA/RluB_CS"/>
</dbReference>
<evidence type="ECO:0000256" key="3">
    <source>
        <dbReference type="ARBA" id="ARBA00023235"/>
    </source>
</evidence>
<dbReference type="InterPro" id="IPR050343">
    <property type="entry name" value="RsuA_PseudoU_synthase"/>
</dbReference>
<dbReference type="InterPro" id="IPR036986">
    <property type="entry name" value="S4_RNA-bd_sf"/>
</dbReference>
<dbReference type="InterPro" id="IPR000748">
    <property type="entry name" value="PsdUridine_synth_RsuA/RluB/E/F"/>
</dbReference>
<dbReference type="PANTHER" id="PTHR47683:SF2">
    <property type="entry name" value="RNA-BINDING S4 DOMAIN-CONTAINING PROTEIN"/>
    <property type="match status" value="1"/>
</dbReference>
<reference evidence="7 8" key="1">
    <citation type="submission" date="2016-06" db="EMBL/GenBank/DDBJ databases">
        <title>Respiratory ammonification of nitrate coupled to the oxidation of elemental sulfur in deep-sea autotrophic thermophilic bacteria.</title>
        <authorList>
            <person name="Slobodkina G.B."/>
            <person name="Mardanov A.V."/>
            <person name="Ravin N.V."/>
            <person name="Frolova A.A."/>
            <person name="Viryasiv M.B."/>
            <person name="Chernyh N.A."/>
            <person name="Bonch-Osmolovskaya E.A."/>
            <person name="Slobodkin A.I."/>
        </authorList>
    </citation>
    <scope>NUCLEOTIDE SEQUENCE [LARGE SCALE GENOMIC DNA]</scope>
    <source>
        <strain evidence="7 8">S69</strain>
    </source>
</reference>
<keyword evidence="8" id="KW-1185">Reference proteome</keyword>
<dbReference type="GO" id="GO:0120159">
    <property type="term" value="F:rRNA pseudouridine synthase activity"/>
    <property type="evidence" value="ECO:0007669"/>
    <property type="project" value="UniProtKB-ARBA"/>
</dbReference>
<comment type="caution">
    <text evidence="7">The sequence shown here is derived from an EMBL/GenBank/DDBJ whole genome shotgun (WGS) entry which is preliminary data.</text>
</comment>
<dbReference type="Gene3D" id="3.30.70.1560">
    <property type="entry name" value="Alpha-L RNA-binding motif"/>
    <property type="match status" value="1"/>
</dbReference>
<dbReference type="Gene3D" id="3.30.70.580">
    <property type="entry name" value="Pseudouridine synthase I, catalytic domain, N-terminal subdomain"/>
    <property type="match status" value="1"/>
</dbReference>
<dbReference type="OrthoDB" id="9807213at2"/>
<dbReference type="GO" id="GO:0005829">
    <property type="term" value="C:cytosol"/>
    <property type="evidence" value="ECO:0007669"/>
    <property type="project" value="UniProtKB-ARBA"/>
</dbReference>
<feature type="domain" description="RNA-binding S4" evidence="6">
    <location>
        <begin position="2"/>
        <end position="61"/>
    </location>
</feature>
<evidence type="ECO:0000256" key="1">
    <source>
        <dbReference type="ARBA" id="ARBA00008348"/>
    </source>
</evidence>
<evidence type="ECO:0000256" key="2">
    <source>
        <dbReference type="ARBA" id="ARBA00022884"/>
    </source>
</evidence>
<dbReference type="GO" id="GO:0000455">
    <property type="term" value="P:enzyme-directed rRNA pseudouridine synthesis"/>
    <property type="evidence" value="ECO:0007669"/>
    <property type="project" value="UniProtKB-ARBA"/>
</dbReference>
<dbReference type="AlphaFoldDB" id="A0A1B9F5U8"/>
<dbReference type="PANTHER" id="PTHR47683">
    <property type="entry name" value="PSEUDOURIDINE SYNTHASE FAMILY PROTEIN-RELATED"/>
    <property type="match status" value="1"/>
</dbReference>
<dbReference type="SUPFAM" id="SSF55174">
    <property type="entry name" value="Alpha-L RNA-binding motif"/>
    <property type="match status" value="1"/>
</dbReference>
<proteinExistence type="inferred from homology"/>
<dbReference type="NCBIfam" id="TIGR00093">
    <property type="entry name" value="pseudouridine synthase"/>
    <property type="match status" value="1"/>
</dbReference>
<dbReference type="CDD" id="cd02870">
    <property type="entry name" value="PseudoU_synth_RsuA_like"/>
    <property type="match status" value="1"/>
</dbReference>
<dbReference type="PROSITE" id="PS50889">
    <property type="entry name" value="S4"/>
    <property type="match status" value="1"/>
</dbReference>
<dbReference type="InterPro" id="IPR002942">
    <property type="entry name" value="S4_RNA-bd"/>
</dbReference>
<dbReference type="STRING" id="1156395.DBT_1627"/>
<dbReference type="PATRIC" id="fig|1156395.6.peg.1643"/>
<dbReference type="InterPro" id="IPR006145">
    <property type="entry name" value="PsdUridine_synth_RsuA/RluA"/>
</dbReference>
<dbReference type="SMART" id="SM00363">
    <property type="entry name" value="S4"/>
    <property type="match status" value="1"/>
</dbReference>
<dbReference type="GO" id="GO:0003723">
    <property type="term" value="F:RNA binding"/>
    <property type="evidence" value="ECO:0007669"/>
    <property type="project" value="UniProtKB-KW"/>
</dbReference>
<dbReference type="InterPro" id="IPR020094">
    <property type="entry name" value="TruA/RsuA/RluB/E/F_N"/>
</dbReference>
<accession>A0A1B9F5U8</accession>
<dbReference type="InterPro" id="IPR042092">
    <property type="entry name" value="PsdUridine_s_RsuA/RluB/E/F_cat"/>
</dbReference>
<evidence type="ECO:0000313" key="8">
    <source>
        <dbReference type="Proteomes" id="UP000093080"/>
    </source>
</evidence>
<protein>
    <recommendedName>
        <fullName evidence="5">Pseudouridine synthase</fullName>
        <ecNumber evidence="5">5.4.99.-</ecNumber>
    </recommendedName>
</protein>
<dbReference type="PROSITE" id="PS01149">
    <property type="entry name" value="PSI_RSU"/>
    <property type="match status" value="1"/>
</dbReference>
<keyword evidence="2 4" id="KW-0694">RNA-binding</keyword>
<dbReference type="EMBL" id="MAGO01000007">
    <property type="protein sequence ID" value="OCC15141.1"/>
    <property type="molecule type" value="Genomic_DNA"/>
</dbReference>
<dbReference type="FunFam" id="3.30.70.1560:FF:000001">
    <property type="entry name" value="Pseudouridine synthase"/>
    <property type="match status" value="1"/>
</dbReference>
<evidence type="ECO:0000256" key="5">
    <source>
        <dbReference type="RuleBase" id="RU003887"/>
    </source>
</evidence>
<comment type="similarity">
    <text evidence="1 5">Belongs to the pseudouridine synthase RsuA family.</text>
</comment>
<sequence length="242" mass="27541">MIRLHKYIAQSGLCSRRKAEALIVAGRVQVNGKTVTKLGTKIDPEKDIVKVDGKVIKSNDEFIYIAYHKPRGILTTLNDPFGRPTILDHLRKTTGTYSFPRVYHVGRLDKDSEGLLILTNDGELTHRLLHPSKKVEKEYRVTVQGIPPKEAIRRLEKGVVIQGKKTMPCFIKKIKQVDGDSIFIVKLKEGRKRQIRYMFKSVGHPVKRLIRTRIGPVLLGKLAPGQFRYLSPKEIQALKNQT</sequence>
<dbReference type="InterPro" id="IPR020103">
    <property type="entry name" value="PsdUridine_synth_cat_dom_sf"/>
</dbReference>
<dbReference type="Proteomes" id="UP000093080">
    <property type="component" value="Unassembled WGS sequence"/>
</dbReference>
<dbReference type="Pfam" id="PF01479">
    <property type="entry name" value="S4"/>
    <property type="match status" value="1"/>
</dbReference>
<name>A0A1B9F5U8_9BACT</name>
<evidence type="ECO:0000259" key="6">
    <source>
        <dbReference type="SMART" id="SM00363"/>
    </source>
</evidence>
<dbReference type="FunFam" id="3.10.290.10:FF:000003">
    <property type="entry name" value="Pseudouridine synthase"/>
    <property type="match status" value="1"/>
</dbReference>
<keyword evidence="3 5" id="KW-0413">Isomerase</keyword>
<dbReference type="EC" id="5.4.99.-" evidence="5"/>
<evidence type="ECO:0000256" key="4">
    <source>
        <dbReference type="PROSITE-ProRule" id="PRU00182"/>
    </source>
</evidence>
<organism evidence="7 8">
    <name type="scientific">Dissulfuribacter thermophilus</name>
    <dbReference type="NCBI Taxonomy" id="1156395"/>
    <lineage>
        <taxon>Bacteria</taxon>
        <taxon>Pseudomonadati</taxon>
        <taxon>Thermodesulfobacteriota</taxon>
        <taxon>Dissulfuribacteria</taxon>
        <taxon>Dissulfuribacterales</taxon>
        <taxon>Dissulfuribacteraceae</taxon>
        <taxon>Dissulfuribacter</taxon>
    </lineage>
</organism>
<dbReference type="CDD" id="cd00165">
    <property type="entry name" value="S4"/>
    <property type="match status" value="1"/>
</dbReference>
<gene>
    <name evidence="7" type="ORF">DBT_1627</name>
</gene>
<evidence type="ECO:0000313" key="7">
    <source>
        <dbReference type="EMBL" id="OCC15141.1"/>
    </source>
</evidence>
<dbReference type="SUPFAM" id="SSF55120">
    <property type="entry name" value="Pseudouridine synthase"/>
    <property type="match status" value="1"/>
</dbReference>
<dbReference type="Gene3D" id="3.10.290.10">
    <property type="entry name" value="RNA-binding S4 domain"/>
    <property type="match status" value="1"/>
</dbReference>
<dbReference type="RefSeq" id="WP_067618728.1">
    <property type="nucleotide sequence ID" value="NZ_MAGO01000007.1"/>
</dbReference>
<dbReference type="Pfam" id="PF00849">
    <property type="entry name" value="PseudoU_synth_2"/>
    <property type="match status" value="1"/>
</dbReference>